<dbReference type="InterPro" id="IPR000805">
    <property type="entry name" value="Glyco_hydro_26"/>
</dbReference>
<dbReference type="AlphaFoldDB" id="A0A139A7D4"/>
<evidence type="ECO:0000256" key="1">
    <source>
        <dbReference type="ARBA" id="ARBA00007754"/>
    </source>
</evidence>
<proteinExistence type="inferred from homology"/>
<keyword evidence="6" id="KW-0732">Signal</keyword>
<comment type="similarity">
    <text evidence="1 4">Belongs to the glycosyl hydrolase 26 family.</text>
</comment>
<keyword evidence="2 4" id="KW-0378">Hydrolase</keyword>
<feature type="domain" description="GH26" evidence="7">
    <location>
        <begin position="20"/>
        <end position="375"/>
    </location>
</feature>
<evidence type="ECO:0000256" key="4">
    <source>
        <dbReference type="PROSITE-ProRule" id="PRU01100"/>
    </source>
</evidence>
<keyword evidence="5" id="KW-0472">Membrane</keyword>
<dbReference type="SUPFAM" id="SSF51445">
    <property type="entry name" value="(Trans)glycosidases"/>
    <property type="match status" value="1"/>
</dbReference>
<dbReference type="EMBL" id="KQ965786">
    <property type="protein sequence ID" value="KXS12599.1"/>
    <property type="molecule type" value="Genomic_DNA"/>
</dbReference>
<evidence type="ECO:0000256" key="5">
    <source>
        <dbReference type="SAM" id="Phobius"/>
    </source>
</evidence>
<organism evidence="8 9">
    <name type="scientific">Gonapodya prolifera (strain JEL478)</name>
    <name type="common">Monoblepharis prolifera</name>
    <dbReference type="NCBI Taxonomy" id="1344416"/>
    <lineage>
        <taxon>Eukaryota</taxon>
        <taxon>Fungi</taxon>
        <taxon>Fungi incertae sedis</taxon>
        <taxon>Chytridiomycota</taxon>
        <taxon>Chytridiomycota incertae sedis</taxon>
        <taxon>Monoblepharidomycetes</taxon>
        <taxon>Monoblepharidales</taxon>
        <taxon>Gonapodyaceae</taxon>
        <taxon>Gonapodya</taxon>
    </lineage>
</organism>
<dbReference type="PANTHER" id="PTHR40079:SF4">
    <property type="entry name" value="GH26 DOMAIN-CONTAINING PROTEIN-RELATED"/>
    <property type="match status" value="1"/>
</dbReference>
<dbReference type="Pfam" id="PF02156">
    <property type="entry name" value="Glyco_hydro_26"/>
    <property type="match status" value="1"/>
</dbReference>
<feature type="transmembrane region" description="Helical" evidence="5">
    <location>
        <begin position="442"/>
        <end position="462"/>
    </location>
</feature>
<keyword evidence="9" id="KW-1185">Reference proteome</keyword>
<dbReference type="InterPro" id="IPR022790">
    <property type="entry name" value="GH26_dom"/>
</dbReference>
<sequence>MRLIGGLYGVFYLLVLAAIARCQNTTRANPVPPPDKVWLGGTFFWSEDSPANFSSRVGRPVLLYQWYSSVPLDMTGDVGYLRGKVLNSPFPRAPKGSTDRGILILTIEPFGGLSTVDQKTISDIVSVCALLNQNGVDVLLRFAHEMNGDWYPWGIQPTAYKAAFAALATAIHANATSTAMVWAPNIGTEYPFSVTSKAVNGTADFAAMDTNGDGVVNNSDDPYEPWYPGDEHVDWVGMSLYWLGGTANFGNNAVPYPRFLYNCLHGMNPVDGSTVLAPDFYGRYVVGRNKPFVLAETGALFAASKGGPSELTIKRALWNQMVTASALDLLPMMKAVVLYENVVNVSGVPDMIDYTVTRKVDQRSAFTSDLNYTRFQWGSCSAISGFLPSYCPATTTRTTTQTVFTTTSPTVSITSRLPPVNLATDTATRTSGGKRRFTGGQWTMLGTWVALFGGLMVLVSHVL</sequence>
<dbReference type="Proteomes" id="UP000070544">
    <property type="component" value="Unassembled WGS sequence"/>
</dbReference>
<gene>
    <name evidence="8" type="ORF">M427DRAFT_125586</name>
</gene>
<evidence type="ECO:0000256" key="6">
    <source>
        <dbReference type="SAM" id="SignalP"/>
    </source>
</evidence>
<accession>A0A139A7D4</accession>
<dbReference type="Gene3D" id="3.20.20.80">
    <property type="entry name" value="Glycosidases"/>
    <property type="match status" value="1"/>
</dbReference>
<evidence type="ECO:0000259" key="7">
    <source>
        <dbReference type="PROSITE" id="PS51764"/>
    </source>
</evidence>
<keyword evidence="5" id="KW-0812">Transmembrane</keyword>
<feature type="chain" id="PRO_5007295998" evidence="6">
    <location>
        <begin position="23"/>
        <end position="463"/>
    </location>
</feature>
<dbReference type="OMA" id="PNGYCAN"/>
<evidence type="ECO:0000256" key="2">
    <source>
        <dbReference type="ARBA" id="ARBA00022801"/>
    </source>
</evidence>
<dbReference type="PANTHER" id="PTHR40079">
    <property type="entry name" value="MANNAN ENDO-1,4-BETA-MANNOSIDASE E-RELATED"/>
    <property type="match status" value="1"/>
</dbReference>
<evidence type="ECO:0000313" key="9">
    <source>
        <dbReference type="Proteomes" id="UP000070544"/>
    </source>
</evidence>
<dbReference type="PROSITE" id="PS51764">
    <property type="entry name" value="GH26"/>
    <property type="match status" value="1"/>
</dbReference>
<protein>
    <submittedName>
        <fullName evidence="8">Glycoside hydrolase family 26 protein</fullName>
    </submittedName>
</protein>
<evidence type="ECO:0000256" key="3">
    <source>
        <dbReference type="ARBA" id="ARBA00023295"/>
    </source>
</evidence>
<name>A0A139A7D4_GONPJ</name>
<dbReference type="GO" id="GO:0016985">
    <property type="term" value="F:mannan endo-1,4-beta-mannosidase activity"/>
    <property type="evidence" value="ECO:0007669"/>
    <property type="project" value="InterPro"/>
</dbReference>
<keyword evidence="5" id="KW-1133">Transmembrane helix</keyword>
<keyword evidence="3 4" id="KW-0326">Glycosidase</keyword>
<feature type="signal peptide" evidence="6">
    <location>
        <begin position="1"/>
        <end position="22"/>
    </location>
</feature>
<evidence type="ECO:0000313" key="8">
    <source>
        <dbReference type="EMBL" id="KXS12599.1"/>
    </source>
</evidence>
<dbReference type="GO" id="GO:0006080">
    <property type="term" value="P:substituted mannan metabolic process"/>
    <property type="evidence" value="ECO:0007669"/>
    <property type="project" value="InterPro"/>
</dbReference>
<feature type="active site" description="Proton donor" evidence="4">
    <location>
        <position position="145"/>
    </location>
</feature>
<dbReference type="OrthoDB" id="428177at2759"/>
<reference evidence="8 9" key="1">
    <citation type="journal article" date="2015" name="Genome Biol. Evol.">
        <title>Phylogenomic analyses indicate that early fungi evolved digesting cell walls of algal ancestors of land plants.</title>
        <authorList>
            <person name="Chang Y."/>
            <person name="Wang S."/>
            <person name="Sekimoto S."/>
            <person name="Aerts A.L."/>
            <person name="Choi C."/>
            <person name="Clum A."/>
            <person name="LaButti K.M."/>
            <person name="Lindquist E.A."/>
            <person name="Yee Ngan C."/>
            <person name="Ohm R.A."/>
            <person name="Salamov A.A."/>
            <person name="Grigoriev I.V."/>
            <person name="Spatafora J.W."/>
            <person name="Berbee M.L."/>
        </authorList>
    </citation>
    <scope>NUCLEOTIDE SEQUENCE [LARGE SCALE GENOMIC DNA]</scope>
    <source>
        <strain evidence="8 9">JEL478</strain>
    </source>
</reference>
<dbReference type="InterPro" id="IPR017853">
    <property type="entry name" value="GH"/>
</dbReference>
<feature type="active site" description="Nucleophile" evidence="4">
    <location>
        <position position="296"/>
    </location>
</feature>